<evidence type="ECO:0000259" key="1">
    <source>
        <dbReference type="SMART" id="SM00507"/>
    </source>
</evidence>
<organism evidence="2 3">
    <name type="scientific">Mycobacterium colombiense</name>
    <dbReference type="NCBI Taxonomy" id="339268"/>
    <lineage>
        <taxon>Bacteria</taxon>
        <taxon>Bacillati</taxon>
        <taxon>Actinomycetota</taxon>
        <taxon>Actinomycetes</taxon>
        <taxon>Mycobacteriales</taxon>
        <taxon>Mycobacteriaceae</taxon>
        <taxon>Mycobacterium</taxon>
        <taxon>Mycobacterium avium complex (MAC)</taxon>
    </lineage>
</organism>
<dbReference type="InterPro" id="IPR003870">
    <property type="entry name" value="DUF222"/>
</dbReference>
<sequence length="460" mass="50539">MTLTNREDIEADVEALCALASRFQGHSYQALTNPERLAILETLERVTRKLQTPSHQLINQLGEQGDSTELGGKLPWVLADRLHITRAEAGRRIAEAADLGPRRALTGEPLAPLLPATAAAQRDGAIGQDHIAVIRRLFHQLPDSVDIETLEHAERQLAGKATEFRPDQLAKLTRRLMDCLNPDGNYTDEDRARMRGLVLGNQQADGMSRLSGWLTPEARASWEAVLAKLAAPGMCNPDDDTPIVDGAPPEEAVQHDTRTPGQRNHDGLNAALRALLASGELGQHNGLPTSIVVTTTLRELEAAAGRGLTGGGTMLPMSDVIRLARHAHHYLAIFDKGKALALYHTKRLASPGQRIVLYAKDRGCSHPGCDVPGYYCEVHHVEDWAKTYRTDIDQLTLACGPHHRLLEKGWTTRKRANGDTEWIPPPHLDRRQPRINTFHHPEDLLREGEGGENDNSLGAA</sequence>
<feature type="domain" description="HNH nuclease" evidence="1">
    <location>
        <begin position="352"/>
        <end position="404"/>
    </location>
</feature>
<reference evidence="2 3" key="1">
    <citation type="submission" date="2018-06" db="EMBL/GenBank/DDBJ databases">
        <title>NTM in soil in Japan.</title>
        <authorList>
            <person name="Ohya K."/>
        </authorList>
    </citation>
    <scope>NUCLEOTIDE SEQUENCE [LARGE SCALE GENOMIC DNA]</scope>
    <source>
        <strain evidence="2 3">GF76</strain>
    </source>
</reference>
<dbReference type="CDD" id="cd00085">
    <property type="entry name" value="HNHc"/>
    <property type="match status" value="1"/>
</dbReference>
<gene>
    <name evidence="2" type="ORF">DQP58_05760</name>
</gene>
<accession>A0A329KWD8</accession>
<name>A0A329KWD8_9MYCO</name>
<dbReference type="EMBL" id="QMEU01000009">
    <property type="protein sequence ID" value="RAU98401.1"/>
    <property type="molecule type" value="Genomic_DNA"/>
</dbReference>
<dbReference type="InterPro" id="IPR003615">
    <property type="entry name" value="HNH_nuc"/>
</dbReference>
<dbReference type="AlphaFoldDB" id="A0A329KWD8"/>
<evidence type="ECO:0000313" key="2">
    <source>
        <dbReference type="EMBL" id="RAU98401.1"/>
    </source>
</evidence>
<dbReference type="RefSeq" id="WP_112707529.1">
    <property type="nucleotide sequence ID" value="NZ_QMEU01000009.1"/>
</dbReference>
<dbReference type="SMART" id="SM00507">
    <property type="entry name" value="HNHc"/>
    <property type="match status" value="1"/>
</dbReference>
<dbReference type="Pfam" id="PF02720">
    <property type="entry name" value="DUF222"/>
    <property type="match status" value="1"/>
</dbReference>
<proteinExistence type="predicted"/>
<comment type="caution">
    <text evidence="2">The sequence shown here is derived from an EMBL/GenBank/DDBJ whole genome shotgun (WGS) entry which is preliminary data.</text>
</comment>
<evidence type="ECO:0000313" key="3">
    <source>
        <dbReference type="Proteomes" id="UP000250347"/>
    </source>
</evidence>
<protein>
    <recommendedName>
        <fullName evidence="1">HNH nuclease domain-containing protein</fullName>
    </recommendedName>
</protein>
<dbReference type="Proteomes" id="UP000250347">
    <property type="component" value="Unassembled WGS sequence"/>
</dbReference>